<evidence type="ECO:0000313" key="18">
    <source>
        <dbReference type="EMBL" id="QNK41779.1"/>
    </source>
</evidence>
<dbReference type="EMBL" id="VWXL01000020">
    <property type="protein sequence ID" value="MVB10190.1"/>
    <property type="molecule type" value="Genomic_DNA"/>
</dbReference>
<dbReference type="Pfam" id="PF13377">
    <property type="entry name" value="Peripla_BP_3"/>
    <property type="match status" value="1"/>
</dbReference>
<dbReference type="AlphaFoldDB" id="A0A6N8HXG1"/>
<dbReference type="CDD" id="cd01174">
    <property type="entry name" value="ribokinase"/>
    <property type="match status" value="1"/>
</dbReference>
<feature type="binding site" evidence="15">
    <location>
        <position position="565"/>
    </location>
    <ligand>
        <name>K(+)</name>
        <dbReference type="ChEBI" id="CHEBI:29103"/>
    </ligand>
</feature>
<sequence length="631" mass="69916">MTLKEIAELANVSVSTVSKVINKKDDSISSETRERILHIVKKYHYSPYMDRTSDDLRPSLILGVLIGRSADYSFLTGIVKQARTRGYSTIVCASSSANEEMQNFKMLLSHHVDGIIWNKEKYSITDIPDDILPFSFKIFTLNSEKKPSAANPYFSYSELGYAASNSLIRKGHRCIGCLSLKKDYAAGAFVEGIRKCLFDHQISEDDDVVWRLTESCDSLWLQAHTGIICFDSAAVEKMATMTEYLHIMVPEEISVVGIDTEHMKIAGTQLSSIARPFEELGSFAADGLITAVESGKTAYEPFQKDFSVSCFDSIVPPKKTRRSHFVIMGTINVDTLMLVDKQPEPGETISVRQRVIMPGGKGLNQSLGVTKLGASAALISALGTDYDGRQMFQCLKSNSVCTDGVTLHDNLSTGHAYVFIQRNAESNISVFDGANSALTSKNIDQYENLFENVDYCLLQTELDQNLVLHAAELAHRHDVKVILKPCAVTSLLPELVQNTDILVPNVKEANELLPNVFSLEKKAKIFRKQGAKTVIITLGEKGCFLQDDKHEKYFPAARITPVDTTGAADAFISTLAFYLSIGKDIEEAIQYATCAAGLSTTRYGVPPALVNRETLELYYFKNQNDFRRTGE</sequence>
<dbReference type="PRINTS" id="PR00990">
    <property type="entry name" value="RIBOKINASE"/>
</dbReference>
<keyword evidence="6 15" id="KW-0547">Nucleotide-binding</keyword>
<dbReference type="InterPro" id="IPR002173">
    <property type="entry name" value="Carboh/pur_kinase_PfkB_CS"/>
</dbReference>
<keyword evidence="12 18" id="KW-0238">DNA-binding</keyword>
<keyword evidence="4 15" id="KW-0808">Transferase</keyword>
<dbReference type="Proteomes" id="UP000515909">
    <property type="component" value="Chromosome"/>
</dbReference>
<dbReference type="PROSITE" id="PS00583">
    <property type="entry name" value="PFKB_KINASES_1"/>
    <property type="match status" value="1"/>
</dbReference>
<dbReference type="InterPro" id="IPR029056">
    <property type="entry name" value="Ribokinase-like"/>
</dbReference>
<protein>
    <recommendedName>
        <fullName evidence="3 15">Ribokinase</fullName>
        <shortName evidence="15">RK</shortName>
        <ecNumber evidence="2 15">2.7.1.15</ecNumber>
    </recommendedName>
</protein>
<dbReference type="SUPFAM" id="SSF47413">
    <property type="entry name" value="lambda repressor-like DNA-binding domains"/>
    <property type="match status" value="1"/>
</dbReference>
<comment type="subcellular location">
    <subcellularLocation>
        <location evidence="15">Cytoplasm</location>
    </subcellularLocation>
</comment>
<evidence type="ECO:0000256" key="5">
    <source>
        <dbReference type="ARBA" id="ARBA00022723"/>
    </source>
</evidence>
<dbReference type="EMBL" id="CP060286">
    <property type="protein sequence ID" value="QNK41779.1"/>
    <property type="molecule type" value="Genomic_DNA"/>
</dbReference>
<dbReference type="GO" id="GO:0003677">
    <property type="term" value="F:DNA binding"/>
    <property type="evidence" value="ECO:0007669"/>
    <property type="project" value="UniProtKB-KW"/>
</dbReference>
<dbReference type="InterPro" id="IPR011611">
    <property type="entry name" value="PfkB_dom"/>
</dbReference>
<dbReference type="SUPFAM" id="SSF53822">
    <property type="entry name" value="Periplasmic binding protein-like I"/>
    <property type="match status" value="1"/>
</dbReference>
<evidence type="ECO:0000256" key="13">
    <source>
        <dbReference type="ARBA" id="ARBA00023163"/>
    </source>
</evidence>
<evidence type="ECO:0000256" key="10">
    <source>
        <dbReference type="ARBA" id="ARBA00022958"/>
    </source>
</evidence>
<evidence type="ECO:0000256" key="14">
    <source>
        <dbReference type="ARBA" id="ARBA00023277"/>
    </source>
</evidence>
<dbReference type="GO" id="GO:0005524">
    <property type="term" value="F:ATP binding"/>
    <property type="evidence" value="ECO:0007669"/>
    <property type="project" value="UniProtKB-UniRule"/>
</dbReference>
<dbReference type="PANTHER" id="PTHR10584">
    <property type="entry name" value="SUGAR KINASE"/>
    <property type="match status" value="1"/>
</dbReference>
<keyword evidence="13" id="KW-0804">Transcription</keyword>
<evidence type="ECO:0000256" key="9">
    <source>
        <dbReference type="ARBA" id="ARBA00022842"/>
    </source>
</evidence>
<keyword evidence="7 15" id="KW-0418">Kinase</keyword>
<evidence type="ECO:0000256" key="2">
    <source>
        <dbReference type="ARBA" id="ARBA00012035"/>
    </source>
</evidence>
<evidence type="ECO:0000256" key="11">
    <source>
        <dbReference type="ARBA" id="ARBA00023015"/>
    </source>
</evidence>
<feature type="binding site" evidence="15">
    <location>
        <position position="461"/>
    </location>
    <ligand>
        <name>substrate</name>
    </ligand>
</feature>
<dbReference type="GO" id="GO:0006355">
    <property type="term" value="P:regulation of DNA-templated transcription"/>
    <property type="evidence" value="ECO:0007669"/>
    <property type="project" value="InterPro"/>
</dbReference>
<feature type="binding site" evidence="15">
    <location>
        <position position="604"/>
    </location>
    <ligand>
        <name>K(+)</name>
        <dbReference type="ChEBI" id="CHEBI:29103"/>
    </ligand>
</feature>
<proteinExistence type="inferred from homology"/>
<organism evidence="17 19">
    <name type="scientific">Caproicibacter fermentans</name>
    <dbReference type="NCBI Taxonomy" id="2576756"/>
    <lineage>
        <taxon>Bacteria</taxon>
        <taxon>Bacillati</taxon>
        <taxon>Bacillota</taxon>
        <taxon>Clostridia</taxon>
        <taxon>Eubacteriales</taxon>
        <taxon>Acutalibacteraceae</taxon>
        <taxon>Caproicibacter</taxon>
    </lineage>
</organism>
<comment type="subunit">
    <text evidence="15">Homodimer.</text>
</comment>
<dbReference type="GO" id="GO:0005829">
    <property type="term" value="C:cytosol"/>
    <property type="evidence" value="ECO:0007669"/>
    <property type="project" value="TreeGrafter"/>
</dbReference>
<dbReference type="InterPro" id="IPR028082">
    <property type="entry name" value="Peripla_BP_I"/>
</dbReference>
<feature type="binding site" evidence="15">
    <location>
        <position position="602"/>
    </location>
    <ligand>
        <name>K(+)</name>
        <dbReference type="ChEBI" id="CHEBI:29103"/>
    </ligand>
</feature>
<comment type="catalytic activity">
    <reaction evidence="15">
        <text>D-ribose + ATP = D-ribose 5-phosphate + ADP + H(+)</text>
        <dbReference type="Rhea" id="RHEA:13697"/>
        <dbReference type="ChEBI" id="CHEBI:15378"/>
        <dbReference type="ChEBI" id="CHEBI:30616"/>
        <dbReference type="ChEBI" id="CHEBI:47013"/>
        <dbReference type="ChEBI" id="CHEBI:78346"/>
        <dbReference type="ChEBI" id="CHEBI:456216"/>
        <dbReference type="EC" id="2.7.1.15"/>
    </reaction>
</comment>
<comment type="similarity">
    <text evidence="15">Belongs to the carbohydrate kinase PfkB family. Ribokinase subfamily.</text>
</comment>
<dbReference type="InterPro" id="IPR000843">
    <property type="entry name" value="HTH_LacI"/>
</dbReference>
<comment type="similarity">
    <text evidence="1">Belongs to the carbohydrate kinase pfkB family.</text>
</comment>
<reference evidence="18 20" key="2">
    <citation type="submission" date="2020-08" db="EMBL/GenBank/DDBJ databases">
        <title>The isolate Caproiciproducens sp. 7D4C2 produces n-caproate at mildly acidic conditions from hexoses: genome and rBOX comparison with related strains and chain-elongating bacteria.</title>
        <authorList>
            <person name="Esquivel-Elizondo S."/>
            <person name="Bagci C."/>
            <person name="Temovska M."/>
            <person name="Jeon B.S."/>
            <person name="Bessarab I."/>
            <person name="Williams R.B.H."/>
            <person name="Huson D.H."/>
            <person name="Angenent L.T."/>
        </authorList>
    </citation>
    <scope>NUCLEOTIDE SEQUENCE [LARGE SCALE GENOMIC DNA]</scope>
    <source>
        <strain evidence="18 20">7D4C2</strain>
    </source>
</reference>
<dbReference type="HAMAP" id="MF_01987">
    <property type="entry name" value="Ribokinase"/>
    <property type="match status" value="1"/>
</dbReference>
<evidence type="ECO:0000313" key="20">
    <source>
        <dbReference type="Proteomes" id="UP000515909"/>
    </source>
</evidence>
<keyword evidence="10 15" id="KW-0630">Potassium</keyword>
<comment type="cofactor">
    <cofactor evidence="15">
        <name>Mg(2+)</name>
        <dbReference type="ChEBI" id="CHEBI:18420"/>
    </cofactor>
    <text evidence="15">Requires a divalent cation, most likely magnesium in vivo, as an electrophilic catalyst to aid phosphoryl group transfer. It is the chelate of the metal and the nucleotide that is the actual substrate.</text>
</comment>
<keyword evidence="14 15" id="KW-0119">Carbohydrate metabolism</keyword>
<dbReference type="Gene3D" id="1.10.260.40">
    <property type="entry name" value="lambda repressor-like DNA-binding domains"/>
    <property type="match status" value="1"/>
</dbReference>
<dbReference type="InterPro" id="IPR002139">
    <property type="entry name" value="Ribo/fructo_kinase"/>
</dbReference>
<feature type="binding site" evidence="15">
    <location>
        <position position="505"/>
    </location>
    <ligand>
        <name>ATP</name>
        <dbReference type="ChEBI" id="CHEBI:30616"/>
    </ligand>
</feature>
<feature type="binding site" evidence="15">
    <location>
        <begin position="360"/>
        <end position="364"/>
    </location>
    <ligand>
        <name>substrate</name>
    </ligand>
</feature>
<dbReference type="PROSITE" id="PS50932">
    <property type="entry name" value="HTH_LACI_2"/>
    <property type="match status" value="1"/>
</dbReference>
<comment type="activity regulation">
    <text evidence="15">Activated by a monovalent cation that binds near, but not in, the active site. The most likely occupant of the site in vivo is potassium. Ion binding induces a conformational change that may alter substrate affinity.</text>
</comment>
<evidence type="ECO:0000313" key="19">
    <source>
        <dbReference type="Proteomes" id="UP000469440"/>
    </source>
</evidence>
<keyword evidence="8 15" id="KW-0067">ATP-binding</keyword>
<dbReference type="Proteomes" id="UP000469440">
    <property type="component" value="Unassembled WGS sequence"/>
</dbReference>
<keyword evidence="9 15" id="KW-0460">Magnesium</keyword>
<evidence type="ECO:0000256" key="4">
    <source>
        <dbReference type="ARBA" id="ARBA00022679"/>
    </source>
</evidence>
<dbReference type="KEGG" id="cfem:HCR03_05910"/>
<feature type="domain" description="HTH lacI-type" evidence="16">
    <location>
        <begin position="1"/>
        <end position="47"/>
    </location>
</feature>
<keyword evidence="5 15" id="KW-0479">Metal-binding</keyword>
<evidence type="ECO:0000256" key="8">
    <source>
        <dbReference type="ARBA" id="ARBA00022840"/>
    </source>
</evidence>
<feature type="binding site" evidence="15">
    <location>
        <position position="569"/>
    </location>
    <ligand>
        <name>substrate</name>
    </ligand>
</feature>
<dbReference type="CDD" id="cd06267">
    <property type="entry name" value="PBP1_LacI_sugar_binding-like"/>
    <property type="match status" value="1"/>
</dbReference>
<comment type="caution">
    <text evidence="15">Lacks conserved residue(s) required for the propagation of feature annotation.</text>
</comment>
<dbReference type="InterPro" id="IPR011877">
    <property type="entry name" value="Ribokinase"/>
</dbReference>
<dbReference type="InterPro" id="IPR046335">
    <property type="entry name" value="LacI/GalR-like_sensor"/>
</dbReference>
<dbReference type="SUPFAM" id="SSF53613">
    <property type="entry name" value="Ribokinase-like"/>
    <property type="match status" value="1"/>
</dbReference>
<dbReference type="SMART" id="SM00354">
    <property type="entry name" value="HTH_LACI"/>
    <property type="match status" value="1"/>
</dbReference>
<accession>A0A6N8HXG1</accession>
<evidence type="ECO:0000256" key="15">
    <source>
        <dbReference type="HAMAP-Rule" id="MF_01987"/>
    </source>
</evidence>
<evidence type="ECO:0000256" key="3">
    <source>
        <dbReference type="ARBA" id="ARBA00016943"/>
    </source>
</evidence>
<dbReference type="InterPro" id="IPR010982">
    <property type="entry name" value="Lambda_DNA-bd_dom_sf"/>
</dbReference>
<reference evidence="17 19" key="1">
    <citation type="submission" date="2019-09" db="EMBL/GenBank/DDBJ databases">
        <title>Genome sequence of Clostridium sp. EA1.</title>
        <authorList>
            <person name="Poehlein A."/>
            <person name="Bengelsdorf F.R."/>
            <person name="Daniel R."/>
        </authorList>
    </citation>
    <scope>NUCLEOTIDE SEQUENCE [LARGE SCALE GENOMIC DNA]</scope>
    <source>
        <strain evidence="17 19">EA1</strain>
    </source>
</reference>
<dbReference type="UniPathway" id="UPA00916">
    <property type="reaction ID" value="UER00889"/>
</dbReference>
<dbReference type="Gene3D" id="3.40.50.2300">
    <property type="match status" value="2"/>
</dbReference>
<dbReference type="Gene3D" id="3.40.1190.20">
    <property type="match status" value="1"/>
</dbReference>
<dbReference type="GO" id="GO:0046872">
    <property type="term" value="F:metal ion binding"/>
    <property type="evidence" value="ECO:0007669"/>
    <property type="project" value="UniProtKB-KW"/>
</dbReference>
<dbReference type="GO" id="GO:0019303">
    <property type="term" value="P:D-ribose catabolic process"/>
    <property type="evidence" value="ECO:0007669"/>
    <property type="project" value="UniProtKB-UniRule"/>
</dbReference>
<keyword evidence="19" id="KW-1185">Reference proteome</keyword>
<name>A0A6N8HXG1_9FIRM</name>
<comment type="function">
    <text evidence="15">Catalyzes the phosphorylation of ribose at O-5 in a reaction requiring ATP and magnesium. The resulting D-ribose-5-phosphate can then be used either for sythesis of nucleotides, histidine, and tryptophan, or as a component of the pentose phosphate pathway.</text>
</comment>
<evidence type="ECO:0000256" key="1">
    <source>
        <dbReference type="ARBA" id="ARBA00005380"/>
    </source>
</evidence>
<feature type="binding site" evidence="15">
    <location>
        <position position="563"/>
    </location>
    <ligand>
        <name>K(+)</name>
        <dbReference type="ChEBI" id="CHEBI:29103"/>
    </ligand>
</feature>
<keyword evidence="11" id="KW-0805">Transcription regulation</keyword>
<keyword evidence="15" id="KW-0963">Cytoplasm</keyword>
<feature type="binding site" evidence="15">
    <location>
        <begin position="332"/>
        <end position="334"/>
    </location>
    <ligand>
        <name>substrate</name>
    </ligand>
</feature>
<evidence type="ECO:0000259" key="16">
    <source>
        <dbReference type="PROSITE" id="PS50932"/>
    </source>
</evidence>
<accession>A0A7G8TDT8</accession>
<feature type="active site" description="Proton acceptor" evidence="15">
    <location>
        <position position="569"/>
    </location>
</feature>
<evidence type="ECO:0000256" key="6">
    <source>
        <dbReference type="ARBA" id="ARBA00022741"/>
    </source>
</evidence>
<dbReference type="PROSITE" id="PS00356">
    <property type="entry name" value="HTH_LACI_1"/>
    <property type="match status" value="1"/>
</dbReference>
<dbReference type="PANTHER" id="PTHR10584:SF166">
    <property type="entry name" value="RIBOKINASE"/>
    <property type="match status" value="1"/>
</dbReference>
<evidence type="ECO:0000256" key="7">
    <source>
        <dbReference type="ARBA" id="ARBA00022777"/>
    </source>
</evidence>
<comment type="pathway">
    <text evidence="15">Carbohydrate metabolism; D-ribose degradation; D-ribose 5-phosphate from beta-D-ribopyranose: step 2/2.</text>
</comment>
<dbReference type="EC" id="2.7.1.15" evidence="2 15"/>
<gene>
    <name evidence="17" type="primary">purR_2</name>
    <name evidence="15" type="synonym">rbsK</name>
    <name evidence="17" type="ORF">CAFE_08680</name>
    <name evidence="18" type="ORF">HCR03_05910</name>
</gene>
<feature type="binding site" evidence="15">
    <location>
        <begin position="537"/>
        <end position="542"/>
    </location>
    <ligand>
        <name>ATP</name>
        <dbReference type="ChEBI" id="CHEBI:30616"/>
    </ligand>
</feature>
<dbReference type="Pfam" id="PF00356">
    <property type="entry name" value="LacI"/>
    <property type="match status" value="1"/>
</dbReference>
<evidence type="ECO:0000313" key="17">
    <source>
        <dbReference type="EMBL" id="MVB10190.1"/>
    </source>
</evidence>
<evidence type="ECO:0000256" key="12">
    <source>
        <dbReference type="ARBA" id="ARBA00023125"/>
    </source>
</evidence>
<feature type="binding site" evidence="15">
    <location>
        <position position="599"/>
    </location>
    <ligand>
        <name>K(+)</name>
        <dbReference type="ChEBI" id="CHEBI:29103"/>
    </ligand>
</feature>
<dbReference type="CDD" id="cd01392">
    <property type="entry name" value="HTH_LacI"/>
    <property type="match status" value="1"/>
</dbReference>
<dbReference type="GO" id="GO:0004747">
    <property type="term" value="F:ribokinase activity"/>
    <property type="evidence" value="ECO:0007669"/>
    <property type="project" value="UniProtKB-UniRule"/>
</dbReference>
<dbReference type="Pfam" id="PF00294">
    <property type="entry name" value="PfkB"/>
    <property type="match status" value="1"/>
</dbReference>